<dbReference type="InterPro" id="IPR015424">
    <property type="entry name" value="PyrdxlP-dep_Trfase"/>
</dbReference>
<evidence type="ECO:0000313" key="7">
    <source>
        <dbReference type="Proteomes" id="UP001601058"/>
    </source>
</evidence>
<dbReference type="InterPro" id="IPR000277">
    <property type="entry name" value="Cys/Met-Metab_PyrdxlP-dep_enz"/>
</dbReference>
<dbReference type="CDD" id="cd00614">
    <property type="entry name" value="CGS_like"/>
    <property type="match status" value="1"/>
</dbReference>
<dbReference type="Pfam" id="PF01053">
    <property type="entry name" value="Cys_Met_Meta_PP"/>
    <property type="match status" value="1"/>
</dbReference>
<keyword evidence="3" id="KW-0808">Transferase</keyword>
<keyword evidence="4 5" id="KW-0663">Pyridoxal phosphate</keyword>
<dbReference type="NCBIfam" id="TIGR01326">
    <property type="entry name" value="OAH_OAS_sulfhy"/>
    <property type="match status" value="1"/>
</dbReference>
<evidence type="ECO:0000256" key="3">
    <source>
        <dbReference type="ARBA" id="ARBA00022679"/>
    </source>
</evidence>
<reference evidence="6 7" key="1">
    <citation type="submission" date="2024-08" db="EMBL/GenBank/DDBJ databases">
        <title>Two novel Cytobacillus novel species.</title>
        <authorList>
            <person name="Liu G."/>
        </authorList>
    </citation>
    <scope>NUCLEOTIDE SEQUENCE [LARGE SCALE GENOMIC DNA]</scope>
    <source>
        <strain evidence="6 7">FJAT-53684</strain>
    </source>
</reference>
<evidence type="ECO:0000313" key="6">
    <source>
        <dbReference type="EMBL" id="MFE8696655.1"/>
    </source>
</evidence>
<dbReference type="Gene3D" id="3.90.1150.10">
    <property type="entry name" value="Aspartate Aminotransferase, domain 1"/>
    <property type="match status" value="1"/>
</dbReference>
<comment type="similarity">
    <text evidence="2 5">Belongs to the trans-sulfuration enzymes family.</text>
</comment>
<comment type="caution">
    <text evidence="6">The sequence shown here is derived from an EMBL/GenBank/DDBJ whole genome shotgun (WGS) entry which is preliminary data.</text>
</comment>
<evidence type="ECO:0000256" key="4">
    <source>
        <dbReference type="ARBA" id="ARBA00022898"/>
    </source>
</evidence>
<dbReference type="PIRSF" id="PIRSF001434">
    <property type="entry name" value="CGS"/>
    <property type="match status" value="1"/>
</dbReference>
<dbReference type="InterPro" id="IPR015422">
    <property type="entry name" value="PyrdxlP-dep_Trfase_small"/>
</dbReference>
<evidence type="ECO:0000256" key="5">
    <source>
        <dbReference type="RuleBase" id="RU362118"/>
    </source>
</evidence>
<protein>
    <submittedName>
        <fullName evidence="6">O-acetylhomoserine aminocarboxypropyltransferase/cysteine synthase family protein</fullName>
    </submittedName>
</protein>
<accession>A0ABW6JXM2</accession>
<dbReference type="InterPro" id="IPR006235">
    <property type="entry name" value="OAc-hSer/O-AcSer_sulfhydrylase"/>
</dbReference>
<evidence type="ECO:0000256" key="1">
    <source>
        <dbReference type="ARBA" id="ARBA00001933"/>
    </source>
</evidence>
<name>A0ABW6JXM2_9BACI</name>
<dbReference type="Proteomes" id="UP001601058">
    <property type="component" value="Unassembled WGS sequence"/>
</dbReference>
<proteinExistence type="inferred from homology"/>
<gene>
    <name evidence="6" type="ORF">ACFYKT_09935</name>
</gene>
<evidence type="ECO:0000256" key="2">
    <source>
        <dbReference type="ARBA" id="ARBA00009077"/>
    </source>
</evidence>
<dbReference type="PANTHER" id="PTHR43797:SF2">
    <property type="entry name" value="HOMOCYSTEINE_CYSTEINE SYNTHASE"/>
    <property type="match status" value="1"/>
</dbReference>
<dbReference type="RefSeq" id="WP_389219014.1">
    <property type="nucleotide sequence ID" value="NZ_JBIACJ010000004.1"/>
</dbReference>
<keyword evidence="7" id="KW-1185">Reference proteome</keyword>
<dbReference type="Gene3D" id="3.40.640.10">
    <property type="entry name" value="Type I PLP-dependent aspartate aminotransferase-like (Major domain)"/>
    <property type="match status" value="1"/>
</dbReference>
<dbReference type="EMBL" id="JBIACJ010000004">
    <property type="protein sequence ID" value="MFE8696655.1"/>
    <property type="molecule type" value="Genomic_DNA"/>
</dbReference>
<dbReference type="SUPFAM" id="SSF53383">
    <property type="entry name" value="PLP-dependent transferases"/>
    <property type="match status" value="1"/>
</dbReference>
<organism evidence="6 7">
    <name type="scientific">Cytobacillus mangrovibacter</name>
    <dbReference type="NCBI Taxonomy" id="3299024"/>
    <lineage>
        <taxon>Bacteria</taxon>
        <taxon>Bacillati</taxon>
        <taxon>Bacillota</taxon>
        <taxon>Bacilli</taxon>
        <taxon>Bacillales</taxon>
        <taxon>Bacillaceae</taxon>
        <taxon>Cytobacillus</taxon>
    </lineage>
</organism>
<sequence>MSEKQKNYRFETLGVHGGLQADPLTGARAVPIYQNNAYQFKNTEHAANLFGLKEAGYIYTRIHNPTVTVFEDRVALLEGGVGALAVASGMAAITLAILNLAQSGDEIVAASNLYGGTYNLFAVTLPKYGIHVTFVDPENPENFRAAITEKTKAVFAETIGNPSLKVLDIEKVADIAHENGIPLLIDNTFATPYLCRPIEHGADIVIHSATKWLLGNGTTMGGIIVDGGKFDWNSPKFPGFTEPDSSYHDLVYSEALGPVAYITKARVQLLRDLGPALSPQNAFQFTLGLETLHVRMKEHVANTKKIIKYLEAHPAIHWILYPGNENHPDKPLVDKYLSKGAGSVVVFGIAGGRVAGAKLINNLELWAHVANVGDAKSLIIHPASTTHQQLDAEGLKSAGVPEDLIRISVGIENAEDLIDDLEQAIEAATGITSLTANA</sequence>
<dbReference type="InterPro" id="IPR015421">
    <property type="entry name" value="PyrdxlP-dep_Trfase_major"/>
</dbReference>
<comment type="cofactor">
    <cofactor evidence="1 5">
        <name>pyridoxal 5'-phosphate</name>
        <dbReference type="ChEBI" id="CHEBI:597326"/>
    </cofactor>
</comment>
<dbReference type="PANTHER" id="PTHR43797">
    <property type="entry name" value="HOMOCYSTEINE/CYSTEINE SYNTHASE"/>
    <property type="match status" value="1"/>
</dbReference>